<accession>A0A097KMQ2</accession>
<dbReference type="RefSeq" id="YP_009105765.1">
    <property type="nucleotide sequence ID" value="NC_025536.1"/>
</dbReference>
<dbReference type="EMBL" id="KM462874">
    <property type="protein sequence ID" value="AIT94466.1"/>
    <property type="molecule type" value="Genomic_DNA"/>
</dbReference>
<keyword evidence="3 8" id="KW-0813">Transport</keyword>
<dbReference type="Gene3D" id="6.10.140.480">
    <property type="match status" value="1"/>
</dbReference>
<comment type="subunit">
    <text evidence="8 9">F-type ATPases have 2 components, CF(1) - the catalytic core - and CF(0) - the membrane proton channel. CF(1) has five subunits: alpha(3), beta(3), gamma(1), delta(1), epsilon(1). CF(0) has three main subunits: a, b and c.</text>
</comment>
<comment type="similarity">
    <text evidence="2 8 9">Belongs to the ATPase epsilon chain family.</text>
</comment>
<dbReference type="InterPro" id="IPR001469">
    <property type="entry name" value="ATP_synth_F1_dsu/esu"/>
</dbReference>
<dbReference type="InterPro" id="IPR020546">
    <property type="entry name" value="ATP_synth_F1_dsu/esu_N"/>
</dbReference>
<dbReference type="InterPro" id="IPR036771">
    <property type="entry name" value="ATPsynth_dsu/esu_N"/>
</dbReference>
<evidence type="ECO:0000256" key="5">
    <source>
        <dbReference type="ARBA" id="ARBA00023136"/>
    </source>
</evidence>
<comment type="function">
    <text evidence="8 9">Produces ATP from ADP in the presence of a proton gradient across the membrane.</text>
</comment>
<evidence type="ECO:0000256" key="3">
    <source>
        <dbReference type="ARBA" id="ARBA00022448"/>
    </source>
</evidence>
<keyword evidence="6 8" id="KW-0139">CF(1)</keyword>
<gene>
    <name evidence="8 11" type="primary">atpE</name>
</gene>
<comment type="subcellular location">
    <subcellularLocation>
        <location evidence="1">Membrane</location>
        <topology evidence="1">Peripheral membrane protein</topology>
    </subcellularLocation>
    <subcellularLocation>
        <location evidence="8">Plastid</location>
        <location evidence="8">Chloroplast thylakoid membrane</location>
        <topology evidence="8">Peripheral membrane protein</topology>
    </subcellularLocation>
</comment>
<keyword evidence="8 9" id="KW-0375">Hydrogen ion transport</keyword>
<keyword evidence="4 8" id="KW-0406">Ion transport</keyword>
<dbReference type="SUPFAM" id="SSF51344">
    <property type="entry name" value="Epsilon subunit of F1F0-ATP synthase N-terminal domain"/>
    <property type="match status" value="1"/>
</dbReference>
<feature type="domain" description="ATP synthase F1 complex delta/epsilon subunit N-terminal" evidence="10">
    <location>
        <begin position="3"/>
        <end position="81"/>
    </location>
</feature>
<name>A0A097KMQ2_9CHLO</name>
<protein>
    <recommendedName>
        <fullName evidence="8 9">ATP synthase epsilon chain, chloroplastic</fullName>
    </recommendedName>
    <alternativeName>
        <fullName evidence="8">ATP synthase F1 sector epsilon subunit</fullName>
    </alternativeName>
    <alternativeName>
        <fullName evidence="8">F-ATPase epsilon subunit</fullName>
    </alternativeName>
</protein>
<dbReference type="GO" id="GO:0045259">
    <property type="term" value="C:proton-transporting ATP synthase complex"/>
    <property type="evidence" value="ECO:0007669"/>
    <property type="project" value="UniProtKB-KW"/>
</dbReference>
<geneLocation type="chloroplast" evidence="11"/>
<reference evidence="11" key="1">
    <citation type="journal article" date="2014" name="BMC Evol. Biol.">
        <title>Chloroplast phylogenomic analysis resolves deep-level relationships within the green algal class Trebouxiophyceae.</title>
        <authorList>
            <person name="Lemieux C."/>
            <person name="Otis C."/>
            <person name="Turmel M."/>
        </authorList>
    </citation>
    <scope>NUCLEOTIDE SEQUENCE</scope>
</reference>
<sequence>MSLQVYVLTPKNIVFNGNVEEVKLPSNSGRMGVLPNHISTITALEVGVMSIRESNLWKHFAVMGGFALVKRNKVTGLVNEAESADSIDSQEAEEIFIKASKQLEEAIGLKQRAEANFTYKRAKARYLAVNPDFMF</sequence>
<evidence type="ECO:0000256" key="1">
    <source>
        <dbReference type="ARBA" id="ARBA00004170"/>
    </source>
</evidence>
<dbReference type="CDD" id="cd12152">
    <property type="entry name" value="F1-ATPase_delta"/>
    <property type="match status" value="1"/>
</dbReference>
<keyword evidence="11" id="KW-0150">Chloroplast</keyword>
<keyword evidence="7 8" id="KW-0066">ATP synthesis</keyword>
<dbReference type="GO" id="GO:0009535">
    <property type="term" value="C:chloroplast thylakoid membrane"/>
    <property type="evidence" value="ECO:0007669"/>
    <property type="project" value="UniProtKB-SubCell"/>
</dbReference>
<keyword evidence="9 11" id="KW-0934">Plastid</keyword>
<dbReference type="GeneID" id="22159858"/>
<evidence type="ECO:0000256" key="8">
    <source>
        <dbReference type="HAMAP-Rule" id="MF_00530"/>
    </source>
</evidence>
<evidence type="ECO:0000256" key="4">
    <source>
        <dbReference type="ARBA" id="ARBA00023065"/>
    </source>
</evidence>
<evidence type="ECO:0000256" key="6">
    <source>
        <dbReference type="ARBA" id="ARBA00023196"/>
    </source>
</evidence>
<dbReference type="GO" id="GO:0005524">
    <property type="term" value="F:ATP binding"/>
    <property type="evidence" value="ECO:0007669"/>
    <property type="project" value="UniProtKB-UniRule"/>
</dbReference>
<dbReference type="AlphaFoldDB" id="A0A097KMQ2"/>
<dbReference type="Pfam" id="PF02823">
    <property type="entry name" value="ATP-synt_DE_N"/>
    <property type="match status" value="1"/>
</dbReference>
<proteinExistence type="inferred from homology"/>
<evidence type="ECO:0000256" key="7">
    <source>
        <dbReference type="ARBA" id="ARBA00023310"/>
    </source>
</evidence>
<dbReference type="PANTHER" id="PTHR13822">
    <property type="entry name" value="ATP SYNTHASE DELTA/EPSILON CHAIN"/>
    <property type="match status" value="1"/>
</dbReference>
<dbReference type="PANTHER" id="PTHR13822:SF10">
    <property type="entry name" value="ATP SYNTHASE EPSILON CHAIN, CHLOROPLASTIC"/>
    <property type="match status" value="1"/>
</dbReference>
<keyword evidence="8 9" id="KW-0793">Thylakoid</keyword>
<evidence type="ECO:0000259" key="10">
    <source>
        <dbReference type="Pfam" id="PF02823"/>
    </source>
</evidence>
<evidence type="ECO:0000313" key="11">
    <source>
        <dbReference type="EMBL" id="AIT94466.1"/>
    </source>
</evidence>
<evidence type="ECO:0000256" key="9">
    <source>
        <dbReference type="RuleBase" id="RU003655"/>
    </source>
</evidence>
<dbReference type="HAMAP" id="MF_00530">
    <property type="entry name" value="ATP_synth_epsil_bac"/>
    <property type="match status" value="1"/>
</dbReference>
<organism evidence="11">
    <name type="scientific">Koliella corcontica</name>
    <dbReference type="NCBI Taxonomy" id="155904"/>
    <lineage>
        <taxon>Eukaryota</taxon>
        <taxon>Viridiplantae</taxon>
        <taxon>Chlorophyta</taxon>
        <taxon>core chlorophytes</taxon>
        <taxon>Trebouxiophyceae</taxon>
        <taxon>Prasiolales</taxon>
        <taxon>Koliellaceae</taxon>
        <taxon>Koliella</taxon>
    </lineage>
</organism>
<keyword evidence="5 8" id="KW-0472">Membrane</keyword>
<dbReference type="Gene3D" id="2.60.15.10">
    <property type="entry name" value="F0F1 ATP synthase delta/epsilon subunit, N-terminal"/>
    <property type="match status" value="1"/>
</dbReference>
<dbReference type="NCBIfam" id="TIGR01216">
    <property type="entry name" value="ATP_synt_epsi"/>
    <property type="match status" value="1"/>
</dbReference>
<dbReference type="GO" id="GO:0046933">
    <property type="term" value="F:proton-transporting ATP synthase activity, rotational mechanism"/>
    <property type="evidence" value="ECO:0007669"/>
    <property type="project" value="UniProtKB-UniRule"/>
</dbReference>
<evidence type="ECO:0000256" key="2">
    <source>
        <dbReference type="ARBA" id="ARBA00005712"/>
    </source>
</evidence>